<dbReference type="Proteomes" id="UP001583177">
    <property type="component" value="Unassembled WGS sequence"/>
</dbReference>
<organism evidence="1 2">
    <name type="scientific">Diaporthe australafricana</name>
    <dbReference type="NCBI Taxonomy" id="127596"/>
    <lineage>
        <taxon>Eukaryota</taxon>
        <taxon>Fungi</taxon>
        <taxon>Dikarya</taxon>
        <taxon>Ascomycota</taxon>
        <taxon>Pezizomycotina</taxon>
        <taxon>Sordariomycetes</taxon>
        <taxon>Sordariomycetidae</taxon>
        <taxon>Diaporthales</taxon>
        <taxon>Diaporthaceae</taxon>
        <taxon>Diaporthe</taxon>
    </lineage>
</organism>
<evidence type="ECO:0008006" key="3">
    <source>
        <dbReference type="Google" id="ProtNLM"/>
    </source>
</evidence>
<name>A0ABR3WQH2_9PEZI</name>
<keyword evidence="2" id="KW-1185">Reference proteome</keyword>
<sequence>MPSPDLHLPSLENELASLQKELTVLKSGLADINRASRVMRAEFKTMTDKHTQLARAFERCKTELWFATISSNKNVAARAEERMRVVIEEQGKIQRLLPDKYKLWAGIVRARNLLISSICECKGRIARKEEETHTLRPCGSLTCAHCGRMIGASALQKAKVNIKGRVARMLRAE</sequence>
<dbReference type="EMBL" id="JAWRVE010000059">
    <property type="protein sequence ID" value="KAL1865906.1"/>
    <property type="molecule type" value="Genomic_DNA"/>
</dbReference>
<reference evidence="1 2" key="1">
    <citation type="journal article" date="2024" name="IMA Fungus">
        <title>IMA Genome - F19 : A genome assembly and annotation guide to empower mycologists, including annotated draft genome sequences of Ceratocystis pirilliformis, Diaporthe australafricana, Fusarium ophioides, Paecilomyces lecythidis, and Sporothrix stenoceras.</title>
        <authorList>
            <person name="Aylward J."/>
            <person name="Wilson A.M."/>
            <person name="Visagie C.M."/>
            <person name="Spraker J."/>
            <person name="Barnes I."/>
            <person name="Buitendag C."/>
            <person name="Ceriani C."/>
            <person name="Del Mar Angel L."/>
            <person name="du Plessis D."/>
            <person name="Fuchs T."/>
            <person name="Gasser K."/>
            <person name="Kramer D."/>
            <person name="Li W."/>
            <person name="Munsamy K."/>
            <person name="Piso A."/>
            <person name="Price J.L."/>
            <person name="Sonnekus B."/>
            <person name="Thomas C."/>
            <person name="van der Nest A."/>
            <person name="van Dijk A."/>
            <person name="van Heerden A."/>
            <person name="van Vuuren N."/>
            <person name="Yilmaz N."/>
            <person name="Duong T.A."/>
            <person name="van der Merwe N.A."/>
            <person name="Wingfield M.J."/>
            <person name="Wingfield B.D."/>
        </authorList>
    </citation>
    <scope>NUCLEOTIDE SEQUENCE [LARGE SCALE GENOMIC DNA]</scope>
    <source>
        <strain evidence="1 2">CMW 18300</strain>
    </source>
</reference>
<comment type="caution">
    <text evidence="1">The sequence shown here is derived from an EMBL/GenBank/DDBJ whole genome shotgun (WGS) entry which is preliminary data.</text>
</comment>
<gene>
    <name evidence="1" type="ORF">Daus18300_007018</name>
</gene>
<proteinExistence type="predicted"/>
<accession>A0ABR3WQH2</accession>
<evidence type="ECO:0000313" key="1">
    <source>
        <dbReference type="EMBL" id="KAL1865906.1"/>
    </source>
</evidence>
<evidence type="ECO:0000313" key="2">
    <source>
        <dbReference type="Proteomes" id="UP001583177"/>
    </source>
</evidence>
<protein>
    <recommendedName>
        <fullName evidence="3">IBR domain-containing protein</fullName>
    </recommendedName>
</protein>